<dbReference type="InterPro" id="IPR029057">
    <property type="entry name" value="PRTase-like"/>
</dbReference>
<dbReference type="OrthoDB" id="9779910at2"/>
<evidence type="ECO:0000256" key="1">
    <source>
        <dbReference type="ARBA" id="ARBA00008007"/>
    </source>
</evidence>
<keyword evidence="4" id="KW-1185">Reference proteome</keyword>
<name>A0A4R9K921_9LEPT</name>
<evidence type="ECO:0000259" key="2">
    <source>
        <dbReference type="Pfam" id="PF00156"/>
    </source>
</evidence>
<protein>
    <submittedName>
        <fullName evidence="3">ComF family protein</fullName>
    </submittedName>
</protein>
<dbReference type="RefSeq" id="WP_135621846.1">
    <property type="nucleotide sequence ID" value="NZ_RQGD01000010.1"/>
</dbReference>
<gene>
    <name evidence="3" type="ORF">EHQ58_02910</name>
</gene>
<dbReference type="CDD" id="cd06223">
    <property type="entry name" value="PRTases_typeI"/>
    <property type="match status" value="1"/>
</dbReference>
<evidence type="ECO:0000313" key="4">
    <source>
        <dbReference type="Proteomes" id="UP000297693"/>
    </source>
</evidence>
<dbReference type="InterPro" id="IPR051910">
    <property type="entry name" value="ComF/GntX_DNA_util-trans"/>
</dbReference>
<organism evidence="3 4">
    <name type="scientific">Leptospira ognonensis</name>
    <dbReference type="NCBI Taxonomy" id="2484945"/>
    <lineage>
        <taxon>Bacteria</taxon>
        <taxon>Pseudomonadati</taxon>
        <taxon>Spirochaetota</taxon>
        <taxon>Spirochaetia</taxon>
        <taxon>Leptospirales</taxon>
        <taxon>Leptospiraceae</taxon>
        <taxon>Leptospira</taxon>
    </lineage>
</organism>
<feature type="domain" description="Phosphoribosyltransferase" evidence="2">
    <location>
        <begin position="144"/>
        <end position="235"/>
    </location>
</feature>
<accession>A0A4R9K921</accession>
<dbReference type="AlphaFoldDB" id="A0A4R9K921"/>
<dbReference type="Gene3D" id="3.40.50.2020">
    <property type="match status" value="1"/>
</dbReference>
<dbReference type="Pfam" id="PF00156">
    <property type="entry name" value="Pribosyltran"/>
    <property type="match status" value="1"/>
</dbReference>
<dbReference type="EMBL" id="RQGD01000010">
    <property type="protein sequence ID" value="TGL62172.1"/>
    <property type="molecule type" value="Genomic_DNA"/>
</dbReference>
<reference evidence="3" key="1">
    <citation type="journal article" date="2019" name="PLoS Negl. Trop. Dis.">
        <title>Revisiting the worldwide diversity of Leptospira species in the environment.</title>
        <authorList>
            <person name="Vincent A.T."/>
            <person name="Schiettekatte O."/>
            <person name="Bourhy P."/>
            <person name="Veyrier F.J."/>
            <person name="Picardeau M."/>
        </authorList>
    </citation>
    <scope>NUCLEOTIDE SEQUENCE [LARGE SCALE GENOMIC DNA]</scope>
    <source>
        <strain evidence="3">201702476</strain>
    </source>
</reference>
<dbReference type="SUPFAM" id="SSF53271">
    <property type="entry name" value="PRTase-like"/>
    <property type="match status" value="1"/>
</dbReference>
<dbReference type="PANTHER" id="PTHR47505">
    <property type="entry name" value="DNA UTILIZATION PROTEIN YHGH"/>
    <property type="match status" value="1"/>
</dbReference>
<sequence length="238" mass="27511">MFSRILSFFYPTLCLVCDTKDTLSEKFGICRTCARERNHAQKLADQKERCQVCGQTEKKESSEECEYCNSRFLFFSQVVSLRFRLSWERKVFQKCKFENDRVLANFFALDFQAKIKSLAILPDTILLVPSKDRASGRDYHPAEVLATRLARKWNISKTEQIRKKSKEKQSGKSYFERFSHAKKAFEIIKKDRSWEGLDILIIDDIFTTGATLNEVARLLLLSGAKTVSCMVLLSNEGD</sequence>
<dbReference type="PANTHER" id="PTHR47505:SF1">
    <property type="entry name" value="DNA UTILIZATION PROTEIN YHGH"/>
    <property type="match status" value="1"/>
</dbReference>
<dbReference type="Proteomes" id="UP000297693">
    <property type="component" value="Unassembled WGS sequence"/>
</dbReference>
<comment type="similarity">
    <text evidence="1">Belongs to the ComF/GntX family.</text>
</comment>
<proteinExistence type="inferred from homology"/>
<comment type="caution">
    <text evidence="3">The sequence shown here is derived from an EMBL/GenBank/DDBJ whole genome shotgun (WGS) entry which is preliminary data.</text>
</comment>
<dbReference type="InterPro" id="IPR000836">
    <property type="entry name" value="PRTase_dom"/>
</dbReference>
<evidence type="ECO:0000313" key="3">
    <source>
        <dbReference type="EMBL" id="TGL62172.1"/>
    </source>
</evidence>